<evidence type="ECO:0000313" key="1">
    <source>
        <dbReference type="EMBL" id="KAK3855924.1"/>
    </source>
</evidence>
<reference evidence="1" key="1">
    <citation type="submission" date="2023-10" db="EMBL/GenBank/DDBJ databases">
        <title>Genome assemblies of two species of porcelain crab, Petrolisthes cinctipes and Petrolisthes manimaculis (Anomura: Porcellanidae).</title>
        <authorList>
            <person name="Angst P."/>
        </authorList>
    </citation>
    <scope>NUCLEOTIDE SEQUENCE</scope>
    <source>
        <strain evidence="1">PB745_01</strain>
        <tissue evidence="1">Gill</tissue>
    </source>
</reference>
<dbReference type="AlphaFoldDB" id="A0AAE1BVG7"/>
<organism evidence="1 2">
    <name type="scientific">Petrolisthes cinctipes</name>
    <name type="common">Flat porcelain crab</name>
    <dbReference type="NCBI Taxonomy" id="88211"/>
    <lineage>
        <taxon>Eukaryota</taxon>
        <taxon>Metazoa</taxon>
        <taxon>Ecdysozoa</taxon>
        <taxon>Arthropoda</taxon>
        <taxon>Crustacea</taxon>
        <taxon>Multicrustacea</taxon>
        <taxon>Malacostraca</taxon>
        <taxon>Eumalacostraca</taxon>
        <taxon>Eucarida</taxon>
        <taxon>Decapoda</taxon>
        <taxon>Pleocyemata</taxon>
        <taxon>Anomura</taxon>
        <taxon>Galatheoidea</taxon>
        <taxon>Porcellanidae</taxon>
        <taxon>Petrolisthes</taxon>
    </lineage>
</organism>
<dbReference type="Proteomes" id="UP001286313">
    <property type="component" value="Unassembled WGS sequence"/>
</dbReference>
<dbReference type="EMBL" id="JAWQEG010006040">
    <property type="protein sequence ID" value="KAK3855924.1"/>
    <property type="molecule type" value="Genomic_DNA"/>
</dbReference>
<gene>
    <name evidence="1" type="ORF">Pcinc_037693</name>
</gene>
<proteinExistence type="predicted"/>
<protein>
    <submittedName>
        <fullName evidence="1">Uncharacterized protein</fullName>
    </submittedName>
</protein>
<keyword evidence="2" id="KW-1185">Reference proteome</keyword>
<sequence>MGRIIQWQRFTSRIPGRLAIMLGGESHPHALFLFPFCLHHSSYHQEEKDARSHPTHHHRLHNLHTTSELRILKVLRGPSPLARRRPRSASEAR</sequence>
<evidence type="ECO:0000313" key="2">
    <source>
        <dbReference type="Proteomes" id="UP001286313"/>
    </source>
</evidence>
<name>A0AAE1BVG7_PETCI</name>
<comment type="caution">
    <text evidence="1">The sequence shown here is derived from an EMBL/GenBank/DDBJ whole genome shotgun (WGS) entry which is preliminary data.</text>
</comment>
<accession>A0AAE1BVG7</accession>